<proteinExistence type="predicted"/>
<protein>
    <submittedName>
        <fullName evidence="2">NAD(P)-dependent oxidoreductase</fullName>
    </submittedName>
</protein>
<dbReference type="PANTHER" id="PTHR48079:SF6">
    <property type="entry name" value="NAD(P)-BINDING DOMAIN-CONTAINING PROTEIN-RELATED"/>
    <property type="match status" value="1"/>
</dbReference>
<dbReference type="InterPro" id="IPR036291">
    <property type="entry name" value="NAD(P)-bd_dom_sf"/>
</dbReference>
<organism evidence="2 3">
    <name type="scientific">Pendulispora brunnea</name>
    <dbReference type="NCBI Taxonomy" id="2905690"/>
    <lineage>
        <taxon>Bacteria</taxon>
        <taxon>Pseudomonadati</taxon>
        <taxon>Myxococcota</taxon>
        <taxon>Myxococcia</taxon>
        <taxon>Myxococcales</taxon>
        <taxon>Sorangiineae</taxon>
        <taxon>Pendulisporaceae</taxon>
        <taxon>Pendulispora</taxon>
    </lineage>
</organism>
<dbReference type="SUPFAM" id="SSF51735">
    <property type="entry name" value="NAD(P)-binding Rossmann-fold domains"/>
    <property type="match status" value="1"/>
</dbReference>
<dbReference type="InterPro" id="IPR001509">
    <property type="entry name" value="Epimerase_deHydtase"/>
</dbReference>
<reference evidence="2 3" key="1">
    <citation type="submission" date="2021-12" db="EMBL/GenBank/DDBJ databases">
        <title>Discovery of the Pendulisporaceae a myxobacterial family with distinct sporulation behavior and unique specialized metabolism.</title>
        <authorList>
            <person name="Garcia R."/>
            <person name="Popoff A."/>
            <person name="Bader C.D."/>
            <person name="Loehr J."/>
            <person name="Walesch S."/>
            <person name="Walt C."/>
            <person name="Boldt J."/>
            <person name="Bunk B."/>
            <person name="Haeckl F.J.F.P.J."/>
            <person name="Gunesch A.P."/>
            <person name="Birkelbach J."/>
            <person name="Nuebel U."/>
            <person name="Pietschmann T."/>
            <person name="Bach T."/>
            <person name="Mueller R."/>
        </authorList>
    </citation>
    <scope>NUCLEOTIDE SEQUENCE [LARGE SCALE GENOMIC DNA]</scope>
    <source>
        <strain evidence="2 3">MSr12523</strain>
    </source>
</reference>
<sequence>MLQIALLGGTGFVGSAVLRTAAGAARCLLRAGREIAPAPNRIVVRGALPEVPRDFFPKAPYVLLHFATKQRDLDGTGFQRINVGGTRQVMQSLDDRCRGIIYGSSMSVYGPPSSSPAAEGAPIRPATPLAHSRAEAEDVILRFASERKIHAYILRPRFIIGQGDRFIVPTMANSLARRLQLGADTTRYSIIDVDDYAKVVAWLVQRIASTTVEQLAYNVAYTRPIALSDATTILGRTLGLPPPLIRIGNPGVISSALSSVPTRLTQAWAERLALMANSQCMDIGRLRTAMGTGIVTQQPEDVFYRAACAYAENPHGASTGP</sequence>
<gene>
    <name evidence="2" type="ORF">LZC95_06455</name>
</gene>
<dbReference type="InterPro" id="IPR051783">
    <property type="entry name" value="NAD(P)-dependent_oxidoreduct"/>
</dbReference>
<name>A0ABZ2KCT6_9BACT</name>
<feature type="domain" description="NAD-dependent epimerase/dehydratase" evidence="1">
    <location>
        <begin position="5"/>
        <end position="219"/>
    </location>
</feature>
<dbReference type="RefSeq" id="WP_394847095.1">
    <property type="nucleotide sequence ID" value="NZ_CP089982.1"/>
</dbReference>
<dbReference type="Gene3D" id="3.40.50.720">
    <property type="entry name" value="NAD(P)-binding Rossmann-like Domain"/>
    <property type="match status" value="1"/>
</dbReference>
<evidence type="ECO:0000313" key="3">
    <source>
        <dbReference type="Proteomes" id="UP001379533"/>
    </source>
</evidence>
<evidence type="ECO:0000313" key="2">
    <source>
        <dbReference type="EMBL" id="WXA96480.1"/>
    </source>
</evidence>
<dbReference type="Proteomes" id="UP001379533">
    <property type="component" value="Chromosome"/>
</dbReference>
<accession>A0ABZ2KCT6</accession>
<keyword evidence="3" id="KW-1185">Reference proteome</keyword>
<dbReference type="PANTHER" id="PTHR48079">
    <property type="entry name" value="PROTEIN YEEZ"/>
    <property type="match status" value="1"/>
</dbReference>
<evidence type="ECO:0000259" key="1">
    <source>
        <dbReference type="Pfam" id="PF01370"/>
    </source>
</evidence>
<dbReference type="Pfam" id="PF01370">
    <property type="entry name" value="Epimerase"/>
    <property type="match status" value="1"/>
</dbReference>
<dbReference type="EMBL" id="CP089982">
    <property type="protein sequence ID" value="WXA96480.1"/>
    <property type="molecule type" value="Genomic_DNA"/>
</dbReference>
<dbReference type="CDD" id="cd08946">
    <property type="entry name" value="SDR_e"/>
    <property type="match status" value="1"/>
</dbReference>